<dbReference type="HOGENOM" id="CLU_021105_0_0_1"/>
<keyword evidence="4" id="KW-1185">Reference proteome</keyword>
<feature type="compositionally biased region" description="Basic and acidic residues" evidence="1">
    <location>
        <begin position="59"/>
        <end position="75"/>
    </location>
</feature>
<dbReference type="OrthoDB" id="511599at2759"/>
<feature type="region of interest" description="Disordered" evidence="1">
    <location>
        <begin position="439"/>
        <end position="466"/>
    </location>
</feature>
<proteinExistence type="predicted"/>
<dbReference type="Proteomes" id="UP000006757">
    <property type="component" value="Unassembled WGS sequence"/>
</dbReference>
<feature type="region of interest" description="Disordered" evidence="1">
    <location>
        <begin position="29"/>
        <end position="75"/>
    </location>
</feature>
<feature type="compositionally biased region" description="Basic and acidic residues" evidence="1">
    <location>
        <begin position="381"/>
        <end position="400"/>
    </location>
</feature>
<dbReference type="PANTHER" id="PTHR36168">
    <property type="entry name" value="CHROMOSOME 1, WHOLE GENOME SHOTGUN SEQUENCE"/>
    <property type="match status" value="1"/>
</dbReference>
<evidence type="ECO:0000256" key="1">
    <source>
        <dbReference type="SAM" id="MobiDB-lite"/>
    </source>
</evidence>
<accession>K1VUF4</accession>
<sequence>MIRPPTSRLVLAARLHRQPAQTLLLNRRFHPSSTRGDVPQWPQPIVPEPPVMPSDDLDSNCKHDKDGKKGGKDEKKHDSWYHEWAHSPSFQAALTTVVGLGAVFAGGIGYLQWYKAHVLRRDPALELTSAKSPQSSHIVRREQKLIDSIFRGEKEGAHPDLEVFRLRLGKALDFDFFEDWQGSLFSRADPRSGGPQLDVERAMTKLEKVAIKYTKKHGRPLVMAFTRCLDKLKKNGSRMRILSVYDLSATEAIKALRQLRAFYLSLRNNTSVDQVQIEDDNVLRRVYETIGGRTSYITRVARAGDMIKEADELVKMEKGWLLSKIGLIPEMDDDVMWSSCSWLLLRHMAQEAAPLKHLNREIEKLEEDPEKNLDLDEIHLTPAPADDRASTAHDSDRPEISEEELNTDIDLPRVTYDDARRLMTRTDFFEGLDHDNAQQAHHPAAQHHHAALKHSEQTLRRKKRADAEPVQIITIDVHHDVRPDSMIILRAAQEVVSQPGFDEMLDQTRDRVDEIEAQCGVCPVIFPVPLRSVPLHAPLLVMFGPENAKGPAGMQAGNGCVRGCGSHWPLDPQERA</sequence>
<evidence type="ECO:0000313" key="3">
    <source>
        <dbReference type="EMBL" id="EKD00398.1"/>
    </source>
</evidence>
<protein>
    <recommendedName>
        <fullName evidence="2">AAA protein C-terminal winged helix domain-containing protein</fullName>
    </recommendedName>
</protein>
<dbReference type="AlphaFoldDB" id="K1VUF4"/>
<dbReference type="STRING" id="1220162.K1VUF4"/>
<dbReference type="InterPro" id="IPR056808">
    <property type="entry name" value="HTH_AAA"/>
</dbReference>
<feature type="domain" description="AAA protein C-terminal winged helix" evidence="2">
    <location>
        <begin position="470"/>
        <end position="516"/>
    </location>
</feature>
<gene>
    <name evidence="3" type="ORF">A1Q2_05235</name>
</gene>
<evidence type="ECO:0000313" key="4">
    <source>
        <dbReference type="Proteomes" id="UP000006757"/>
    </source>
</evidence>
<dbReference type="Pfam" id="PF24913">
    <property type="entry name" value="WHD_AAA_fung"/>
    <property type="match status" value="2"/>
</dbReference>
<name>K1VUF4_TRIAC</name>
<feature type="region of interest" description="Disordered" evidence="1">
    <location>
        <begin position="381"/>
        <end position="404"/>
    </location>
</feature>
<dbReference type="EMBL" id="AMBO01000341">
    <property type="protein sequence ID" value="EKD00398.1"/>
    <property type="molecule type" value="Genomic_DNA"/>
</dbReference>
<evidence type="ECO:0000259" key="2">
    <source>
        <dbReference type="Pfam" id="PF24913"/>
    </source>
</evidence>
<feature type="compositionally biased region" description="Pro residues" evidence="1">
    <location>
        <begin position="41"/>
        <end position="52"/>
    </location>
</feature>
<reference evidence="3 4" key="1">
    <citation type="journal article" date="2012" name="Eukaryot. Cell">
        <title>Genome sequence of the Trichosporon asahii environmental strain CBS 8904.</title>
        <authorList>
            <person name="Yang R.Y."/>
            <person name="Li H.T."/>
            <person name="Zhu H."/>
            <person name="Zhou G.P."/>
            <person name="Wang M."/>
            <person name="Wang L."/>
        </authorList>
    </citation>
    <scope>NUCLEOTIDE SEQUENCE [LARGE SCALE GENOMIC DNA]</scope>
    <source>
        <strain evidence="3 4">CBS 8904</strain>
    </source>
</reference>
<dbReference type="InParanoid" id="K1VUF4"/>
<dbReference type="PANTHER" id="PTHR36168:SF1">
    <property type="entry name" value="ORC1-LIKE AAA ATPASE DOMAIN-CONTAINING PROTEIN"/>
    <property type="match status" value="1"/>
</dbReference>
<feature type="domain" description="AAA protein C-terminal winged helix" evidence="2">
    <location>
        <begin position="323"/>
        <end position="436"/>
    </location>
</feature>
<organism evidence="3 4">
    <name type="scientific">Trichosporon asahii var. asahii (strain CBS 8904)</name>
    <name type="common">Yeast</name>
    <dbReference type="NCBI Taxonomy" id="1220162"/>
    <lineage>
        <taxon>Eukaryota</taxon>
        <taxon>Fungi</taxon>
        <taxon>Dikarya</taxon>
        <taxon>Basidiomycota</taxon>
        <taxon>Agaricomycotina</taxon>
        <taxon>Tremellomycetes</taxon>
        <taxon>Trichosporonales</taxon>
        <taxon>Trichosporonaceae</taxon>
        <taxon>Trichosporon</taxon>
    </lineage>
</organism>
<dbReference type="eggNOG" id="ENOG502QTW2">
    <property type="taxonomic scope" value="Eukaryota"/>
</dbReference>
<comment type="caution">
    <text evidence="3">The sequence shown here is derived from an EMBL/GenBank/DDBJ whole genome shotgun (WGS) entry which is preliminary data.</text>
</comment>